<reference evidence="1" key="1">
    <citation type="journal article" date="2014" name="Front. Microbiol.">
        <title>High frequency of phylogenetically diverse reductive dehalogenase-homologous genes in deep subseafloor sedimentary metagenomes.</title>
        <authorList>
            <person name="Kawai M."/>
            <person name="Futagami T."/>
            <person name="Toyoda A."/>
            <person name="Takaki Y."/>
            <person name="Nishi S."/>
            <person name="Hori S."/>
            <person name="Arai W."/>
            <person name="Tsubouchi T."/>
            <person name="Morono Y."/>
            <person name="Uchiyama I."/>
            <person name="Ito T."/>
            <person name="Fujiyama A."/>
            <person name="Inagaki F."/>
            <person name="Takami H."/>
        </authorList>
    </citation>
    <scope>NUCLEOTIDE SEQUENCE</scope>
    <source>
        <strain evidence="1">Expedition CK06-06</strain>
    </source>
</reference>
<accession>X1A6V4</accession>
<comment type="caution">
    <text evidence="1">The sequence shown here is derived from an EMBL/GenBank/DDBJ whole genome shotgun (WGS) entry which is preliminary data.</text>
</comment>
<organism evidence="1">
    <name type="scientific">marine sediment metagenome</name>
    <dbReference type="NCBI Taxonomy" id="412755"/>
    <lineage>
        <taxon>unclassified sequences</taxon>
        <taxon>metagenomes</taxon>
        <taxon>ecological metagenomes</taxon>
    </lineage>
</organism>
<name>X1A6V4_9ZZZZ</name>
<protein>
    <submittedName>
        <fullName evidence="1">Uncharacterized protein</fullName>
    </submittedName>
</protein>
<gene>
    <name evidence="1" type="ORF">S01H4_12656</name>
</gene>
<dbReference type="AlphaFoldDB" id="X1A6V4"/>
<dbReference type="EMBL" id="BART01005436">
    <property type="protein sequence ID" value="GAG65897.1"/>
    <property type="molecule type" value="Genomic_DNA"/>
</dbReference>
<evidence type="ECO:0000313" key="1">
    <source>
        <dbReference type="EMBL" id="GAG65897.1"/>
    </source>
</evidence>
<proteinExistence type="predicted"/>
<sequence>MTPAITTVGIRDRAEYDSNDIESTLGAGGIQVLAETRLYIAWSSDAAASFQVEFLTEDGASWVEAEDIAGQNIRASANSTPVMPPQWLNSGGARLRIRNTSGVGIDYAISYTELVSAY</sequence>